<evidence type="ECO:0000256" key="1">
    <source>
        <dbReference type="SAM" id="MobiDB-lite"/>
    </source>
</evidence>
<proteinExistence type="predicted"/>
<dbReference type="AlphaFoldDB" id="A0A511MS11"/>
<name>A0A511MS11_9NOCA</name>
<evidence type="ECO:0000313" key="3">
    <source>
        <dbReference type="Proteomes" id="UP000321424"/>
    </source>
</evidence>
<organism evidence="2 3">
    <name type="scientific">Nocardia ninae NBRC 108245</name>
    <dbReference type="NCBI Taxonomy" id="1210091"/>
    <lineage>
        <taxon>Bacteria</taxon>
        <taxon>Bacillati</taxon>
        <taxon>Actinomycetota</taxon>
        <taxon>Actinomycetes</taxon>
        <taxon>Mycobacteriales</taxon>
        <taxon>Nocardiaceae</taxon>
        <taxon>Nocardia</taxon>
    </lineage>
</organism>
<dbReference type="EMBL" id="BJXA01000095">
    <property type="protein sequence ID" value="GEM43382.1"/>
    <property type="molecule type" value="Genomic_DNA"/>
</dbReference>
<dbReference type="RefSeq" id="WP_246181328.1">
    <property type="nucleotide sequence ID" value="NZ_BJXA01000095.1"/>
</dbReference>
<accession>A0A511MS11</accession>
<gene>
    <name evidence="2" type="ORF">NN4_79010</name>
</gene>
<comment type="caution">
    <text evidence="2">The sequence shown here is derived from an EMBL/GenBank/DDBJ whole genome shotgun (WGS) entry which is preliminary data.</text>
</comment>
<protein>
    <submittedName>
        <fullName evidence="2">Uncharacterized protein</fullName>
    </submittedName>
</protein>
<reference evidence="2 3" key="1">
    <citation type="submission" date="2019-07" db="EMBL/GenBank/DDBJ databases">
        <title>Whole genome shotgun sequence of Nocardia ninae NBRC 108245.</title>
        <authorList>
            <person name="Hosoyama A."/>
            <person name="Uohara A."/>
            <person name="Ohji S."/>
            <person name="Ichikawa N."/>
        </authorList>
    </citation>
    <scope>NUCLEOTIDE SEQUENCE [LARGE SCALE GENOMIC DNA]</scope>
    <source>
        <strain evidence="2 3">NBRC 108245</strain>
    </source>
</reference>
<feature type="compositionally biased region" description="Low complexity" evidence="1">
    <location>
        <begin position="10"/>
        <end position="31"/>
    </location>
</feature>
<dbReference type="Proteomes" id="UP000321424">
    <property type="component" value="Unassembled WGS sequence"/>
</dbReference>
<keyword evidence="3" id="KW-1185">Reference proteome</keyword>
<evidence type="ECO:0000313" key="2">
    <source>
        <dbReference type="EMBL" id="GEM43382.1"/>
    </source>
</evidence>
<feature type="region of interest" description="Disordered" evidence="1">
    <location>
        <begin position="1"/>
        <end position="45"/>
    </location>
</feature>
<sequence>MTTPMPRPTGPGMHAPGANGPRPGAPLPGQHLPGGPGRPEPADPERIRSEIDGLLTELATRTSWPGSPSAAEGAESGTDITRRARILEQAHDVLVQALATVDKI</sequence>